<dbReference type="Pfam" id="PF01753">
    <property type="entry name" value="zf-MYND"/>
    <property type="match status" value="1"/>
</dbReference>
<name>A0A7R8YPD4_HERIL</name>
<dbReference type="Gene3D" id="1.25.40.10">
    <property type="entry name" value="Tetratricopeptide repeat domain"/>
    <property type="match status" value="1"/>
</dbReference>
<accession>A0A7R8YPD4</accession>
<dbReference type="OMA" id="RFKCETG"/>
<dbReference type="InterPro" id="IPR001214">
    <property type="entry name" value="SET_dom"/>
</dbReference>
<keyword evidence="12" id="KW-1185">Reference proteome</keyword>
<dbReference type="PANTHER" id="PTHR46165">
    <property type="entry name" value="SET AND MYND DOMAIN-CONTAINING PROTEIN 4"/>
    <property type="match status" value="1"/>
</dbReference>
<dbReference type="InterPro" id="IPR046341">
    <property type="entry name" value="SET_dom_sf"/>
</dbReference>
<organism evidence="11 12">
    <name type="scientific">Hermetia illucens</name>
    <name type="common">Black soldier fly</name>
    <dbReference type="NCBI Taxonomy" id="343691"/>
    <lineage>
        <taxon>Eukaryota</taxon>
        <taxon>Metazoa</taxon>
        <taxon>Ecdysozoa</taxon>
        <taxon>Arthropoda</taxon>
        <taxon>Hexapoda</taxon>
        <taxon>Insecta</taxon>
        <taxon>Pterygota</taxon>
        <taxon>Neoptera</taxon>
        <taxon>Endopterygota</taxon>
        <taxon>Diptera</taxon>
        <taxon>Brachycera</taxon>
        <taxon>Stratiomyomorpha</taxon>
        <taxon>Stratiomyidae</taxon>
        <taxon>Hermetiinae</taxon>
        <taxon>Hermetia</taxon>
    </lineage>
</organism>
<dbReference type="PANTHER" id="PTHR46165:SF7">
    <property type="entry name" value="SET AND MYND DOMAIN-CONTAINING PROTEIN 4"/>
    <property type="match status" value="1"/>
</dbReference>
<dbReference type="GO" id="GO:0042826">
    <property type="term" value="F:histone deacetylase binding"/>
    <property type="evidence" value="ECO:0007669"/>
    <property type="project" value="TreeGrafter"/>
</dbReference>
<dbReference type="CDD" id="cd10536">
    <property type="entry name" value="SET_SMYD4"/>
    <property type="match status" value="1"/>
</dbReference>
<evidence type="ECO:0000256" key="6">
    <source>
        <dbReference type="ARBA" id="ARBA00022833"/>
    </source>
</evidence>
<gene>
    <name evidence="11" type="ORF">HERILL_LOCUS3372</name>
</gene>
<dbReference type="Gene3D" id="1.10.220.160">
    <property type="match status" value="1"/>
</dbReference>
<comment type="function">
    <text evidence="7">Protein-lysine N-methyltransferase. Monomethylates PRMT5, modulating its transcriptional activity. May also act as a histone methyltransferase. Plays a critical role in cardiac development. Acts as a key epigenetic regulator of gene expression during cardiac development via its dual activities as a methyltransferase and negative regulator of HDAC1.</text>
</comment>
<dbReference type="GO" id="GO:0005737">
    <property type="term" value="C:cytoplasm"/>
    <property type="evidence" value="ECO:0007669"/>
    <property type="project" value="TreeGrafter"/>
</dbReference>
<proteinExistence type="predicted"/>
<dbReference type="GO" id="GO:0032259">
    <property type="term" value="P:methylation"/>
    <property type="evidence" value="ECO:0007669"/>
    <property type="project" value="UniProtKB-KW"/>
</dbReference>
<dbReference type="GO" id="GO:0008757">
    <property type="term" value="F:S-adenosylmethionine-dependent methyltransferase activity"/>
    <property type="evidence" value="ECO:0007669"/>
    <property type="project" value="UniProtKB-ARBA"/>
</dbReference>
<dbReference type="Gene3D" id="2.170.270.10">
    <property type="entry name" value="SET domain"/>
    <property type="match status" value="1"/>
</dbReference>
<dbReference type="FunCoup" id="A0A7R8YPD4">
    <property type="interactions" value="1351"/>
</dbReference>
<evidence type="ECO:0000256" key="1">
    <source>
        <dbReference type="ARBA" id="ARBA00022603"/>
    </source>
</evidence>
<reference evidence="11 12" key="1">
    <citation type="submission" date="2020-11" db="EMBL/GenBank/DDBJ databases">
        <authorList>
            <person name="Wallbank WR R."/>
            <person name="Pardo Diaz C."/>
            <person name="Kozak K."/>
            <person name="Martin S."/>
            <person name="Jiggins C."/>
            <person name="Moest M."/>
            <person name="Warren A I."/>
            <person name="Generalovic N T."/>
            <person name="Byers J.R.P. K."/>
            <person name="Montejo-Kovacevich G."/>
            <person name="Yen C E."/>
        </authorList>
    </citation>
    <scope>NUCLEOTIDE SEQUENCE [LARGE SCALE GENOMIC DNA]</scope>
</reference>
<dbReference type="EMBL" id="LR899009">
    <property type="protein sequence ID" value="CAD7080206.1"/>
    <property type="molecule type" value="Genomic_DNA"/>
</dbReference>
<sequence>MTATSENPEFFPDYYEKVKKLINPNDINALGNFKTDLERIQHVSKISVVSENKVKINREFPGKSEENALKLKQIGNEAFRNKKWTEALMLYSKSYVSMPGEKEADVSILLANRSAALFHMNKFTECLADIKRAIDKGYPKDMMYKLHERRAQCHLANKNFIEAMESFKNTITALDDCKLPLEKRSQIERNAIIMIKTLERDQVPKAQKAKSTPHVNHKPKEFVSDALGIDQNPDEGRFAKASRNIQVGEKVLIEKPYAFALLEKYSKTHCQNCLRRTVIPVACPNCADVIFCSDSCFKEATTTFHKFECGILPSIWRSGVSINCHMALRMIAVKNFEYFRDNFGQFSETLPIEEIKKLSSSDYRRVYSLVKHSDKRSESSFFQYSLMALFLNDCLKEGGYFKEDSTNEQNQIIASLIMSNLQILQYNTHEIFELHRSQETGEAKKTVFVGAGIYPTLALFNHSCDPGIVKYYNGTTVFVHAVKPIQAGEIIAENYGPLYTQETLRERREKMEDLYQFECNCTACSENWPKFDEMRNDVVRIRCDADTKCPNVIEIPLDCNDFMVRCARCGQFTNILKALKAMQDSVTIDKTAKRLYDAGEVQKALEKYIDKLKIMHEVVAPPFTDYSQCQQNIKDCFLHFGNSYLSSE</sequence>
<dbReference type="PROSITE" id="PS50280">
    <property type="entry name" value="SET"/>
    <property type="match status" value="1"/>
</dbReference>
<evidence type="ECO:0000313" key="11">
    <source>
        <dbReference type="EMBL" id="CAD7080206.1"/>
    </source>
</evidence>
<dbReference type="InParanoid" id="A0A7R8YPD4"/>
<dbReference type="SUPFAM" id="SSF144232">
    <property type="entry name" value="HIT/MYND zinc finger-like"/>
    <property type="match status" value="1"/>
</dbReference>
<dbReference type="Gene3D" id="6.10.140.2220">
    <property type="match status" value="1"/>
</dbReference>
<evidence type="ECO:0000256" key="5">
    <source>
        <dbReference type="ARBA" id="ARBA00022771"/>
    </source>
</evidence>
<keyword evidence="5" id="KW-0863">Zinc-finger</keyword>
<dbReference type="Proteomes" id="UP000594454">
    <property type="component" value="Chromosome 1"/>
</dbReference>
<keyword evidence="6" id="KW-0862">Zinc</keyword>
<dbReference type="SUPFAM" id="SSF48452">
    <property type="entry name" value="TPR-like"/>
    <property type="match status" value="1"/>
</dbReference>
<evidence type="ECO:0000256" key="3">
    <source>
        <dbReference type="ARBA" id="ARBA00022691"/>
    </source>
</evidence>
<dbReference type="InterPro" id="IPR011990">
    <property type="entry name" value="TPR-like_helical_dom_sf"/>
</dbReference>
<dbReference type="Pfam" id="PF00856">
    <property type="entry name" value="SET"/>
    <property type="match status" value="1"/>
</dbReference>
<evidence type="ECO:0000259" key="10">
    <source>
        <dbReference type="PROSITE" id="PS50280"/>
    </source>
</evidence>
<keyword evidence="2" id="KW-0808">Transferase</keyword>
<dbReference type="InterPro" id="IPR052097">
    <property type="entry name" value="SET-MYND_domain_protein"/>
</dbReference>
<dbReference type="SUPFAM" id="SSF82199">
    <property type="entry name" value="SET domain"/>
    <property type="match status" value="1"/>
</dbReference>
<keyword evidence="1" id="KW-0489">Methyltransferase</keyword>
<evidence type="ECO:0000256" key="7">
    <source>
        <dbReference type="ARBA" id="ARBA00093423"/>
    </source>
</evidence>
<evidence type="ECO:0000256" key="9">
    <source>
        <dbReference type="ARBA" id="ARBA00093680"/>
    </source>
</evidence>
<keyword evidence="3" id="KW-0949">S-adenosyl-L-methionine</keyword>
<dbReference type="OrthoDB" id="1028014at2759"/>
<dbReference type="GO" id="GO:0042051">
    <property type="term" value="P:compound eye photoreceptor development"/>
    <property type="evidence" value="ECO:0007669"/>
    <property type="project" value="TreeGrafter"/>
</dbReference>
<dbReference type="AlphaFoldDB" id="A0A7R8YPD4"/>
<dbReference type="GO" id="GO:0008276">
    <property type="term" value="F:protein methyltransferase activity"/>
    <property type="evidence" value="ECO:0007669"/>
    <property type="project" value="UniProtKB-ARBA"/>
</dbReference>
<evidence type="ECO:0000256" key="4">
    <source>
        <dbReference type="ARBA" id="ARBA00022723"/>
    </source>
</evidence>
<dbReference type="GO" id="GO:0008270">
    <property type="term" value="F:zinc ion binding"/>
    <property type="evidence" value="ECO:0007669"/>
    <property type="project" value="UniProtKB-KW"/>
</dbReference>
<evidence type="ECO:0000256" key="8">
    <source>
        <dbReference type="ARBA" id="ARBA00093635"/>
    </source>
</evidence>
<evidence type="ECO:0000256" key="2">
    <source>
        <dbReference type="ARBA" id="ARBA00022679"/>
    </source>
</evidence>
<dbReference type="GO" id="GO:0005634">
    <property type="term" value="C:nucleus"/>
    <property type="evidence" value="ECO:0007669"/>
    <property type="project" value="TreeGrafter"/>
</dbReference>
<dbReference type="GO" id="GO:0008170">
    <property type="term" value="F:N-methyltransferase activity"/>
    <property type="evidence" value="ECO:0007669"/>
    <property type="project" value="UniProtKB-ARBA"/>
</dbReference>
<feature type="domain" description="SET" evidence="10">
    <location>
        <begin position="218"/>
        <end position="496"/>
    </location>
</feature>
<dbReference type="InterPro" id="IPR002893">
    <property type="entry name" value="Znf_MYND"/>
</dbReference>
<dbReference type="InterPro" id="IPR044421">
    <property type="entry name" value="SMYD4_SET"/>
</dbReference>
<protein>
    <recommendedName>
        <fullName evidence="8">Protein-lysine N-methyltransferase SMYD4</fullName>
    </recommendedName>
    <alternativeName>
        <fullName evidence="9">SET and MYND domain-containing protein 4</fullName>
    </alternativeName>
</protein>
<keyword evidence="4" id="KW-0479">Metal-binding</keyword>
<evidence type="ECO:0000313" key="12">
    <source>
        <dbReference type="Proteomes" id="UP000594454"/>
    </source>
</evidence>